<reference evidence="1" key="1">
    <citation type="journal article" date="2013" name="Genetics">
        <title>The draft genome and transcriptome of Panagrellus redivivus are shaped by the harsh demands of a free-living lifestyle.</title>
        <authorList>
            <person name="Srinivasan J."/>
            <person name="Dillman A.R."/>
            <person name="Macchietto M.G."/>
            <person name="Heikkinen L."/>
            <person name="Lakso M."/>
            <person name="Fracchia K.M."/>
            <person name="Antoshechkin I."/>
            <person name="Mortazavi A."/>
            <person name="Wong G."/>
            <person name="Sternberg P.W."/>
        </authorList>
    </citation>
    <scope>NUCLEOTIDE SEQUENCE [LARGE SCALE GENOMIC DNA]</scope>
    <source>
        <strain evidence="1">MT8872</strain>
    </source>
</reference>
<name>A0A7E4V123_PANRE</name>
<accession>A0A7E4V123</accession>
<dbReference type="AlphaFoldDB" id="A0A7E4V123"/>
<keyword evidence="1" id="KW-1185">Reference proteome</keyword>
<reference evidence="2" key="2">
    <citation type="submission" date="2020-10" db="UniProtKB">
        <authorList>
            <consortium name="WormBaseParasite"/>
        </authorList>
    </citation>
    <scope>IDENTIFICATION</scope>
</reference>
<sequence length="313" mass="36462">MHHNKKWTMINAEFLRRVASPTMGQQLVLKRGAVNEQHHPIITLARVSDSISVFDCEKPHSVGQHCRAGWQSTKQSGILNRKMSQKPSGKVGSQRYSMVPFVGVDVKEITVVVLKDYINTDDKYDCYAHNNFMLTVSFVHLGFRIRPIFLEEFEDVTKMVKIAREHHIKLIDYMISTVNPDHSDFYFIRGMTLQSIRNRAKARHDSLPCAVALVSDDPKESSRNKGKMWMDISIFLIFMSNLFYDMNREMAKLCIRYLMLHRMTKLSPTMAKIYGSFKRVLDDFHRHVKVFKLKGDSRRVFLNNDPYCIDLDH</sequence>
<evidence type="ECO:0000313" key="1">
    <source>
        <dbReference type="Proteomes" id="UP000492821"/>
    </source>
</evidence>
<dbReference type="Proteomes" id="UP000492821">
    <property type="component" value="Unassembled WGS sequence"/>
</dbReference>
<protein>
    <submittedName>
        <fullName evidence="2">Glycylpeptide N-tetradecanoyltransferase</fullName>
    </submittedName>
</protein>
<organism evidence="1 2">
    <name type="scientific">Panagrellus redivivus</name>
    <name type="common">Microworm</name>
    <dbReference type="NCBI Taxonomy" id="6233"/>
    <lineage>
        <taxon>Eukaryota</taxon>
        <taxon>Metazoa</taxon>
        <taxon>Ecdysozoa</taxon>
        <taxon>Nematoda</taxon>
        <taxon>Chromadorea</taxon>
        <taxon>Rhabditida</taxon>
        <taxon>Tylenchina</taxon>
        <taxon>Panagrolaimomorpha</taxon>
        <taxon>Panagrolaimoidea</taxon>
        <taxon>Panagrolaimidae</taxon>
        <taxon>Panagrellus</taxon>
    </lineage>
</organism>
<proteinExistence type="predicted"/>
<evidence type="ECO:0000313" key="2">
    <source>
        <dbReference type="WBParaSite" id="Pan_g1492.t1"/>
    </source>
</evidence>
<dbReference type="WBParaSite" id="Pan_g1492.t1">
    <property type="protein sequence ID" value="Pan_g1492.t1"/>
    <property type="gene ID" value="Pan_g1492"/>
</dbReference>